<dbReference type="OrthoDB" id="5646774at2"/>
<evidence type="ECO:0000256" key="1">
    <source>
        <dbReference type="SAM" id="MobiDB-lite"/>
    </source>
</evidence>
<evidence type="ECO:0000313" key="3">
    <source>
        <dbReference type="EMBL" id="KTC77882.1"/>
    </source>
</evidence>
<protein>
    <recommendedName>
        <fullName evidence="2">Type VII secretion system protein EssD-like domain-containing protein</fullName>
    </recommendedName>
</protein>
<dbReference type="AlphaFoldDB" id="A0A0W0S3K0"/>
<organism evidence="3 4">
    <name type="scientific">Legionella brunensis</name>
    <dbReference type="NCBI Taxonomy" id="29422"/>
    <lineage>
        <taxon>Bacteria</taxon>
        <taxon>Pseudomonadati</taxon>
        <taxon>Pseudomonadota</taxon>
        <taxon>Gammaproteobacteria</taxon>
        <taxon>Legionellales</taxon>
        <taxon>Legionellaceae</taxon>
        <taxon>Legionella</taxon>
    </lineage>
</organism>
<feature type="region of interest" description="Disordered" evidence="1">
    <location>
        <begin position="210"/>
        <end position="229"/>
    </location>
</feature>
<comment type="caution">
    <text evidence="3">The sequence shown here is derived from an EMBL/GenBank/DDBJ whole genome shotgun (WGS) entry which is preliminary data.</text>
</comment>
<dbReference type="Proteomes" id="UP000054742">
    <property type="component" value="Unassembled WGS sequence"/>
</dbReference>
<dbReference type="Gene3D" id="3.40.570.10">
    <property type="entry name" value="Extracellular Endonuclease, subunit A"/>
    <property type="match status" value="1"/>
</dbReference>
<dbReference type="RefSeq" id="WP_058442751.1">
    <property type="nucleotide sequence ID" value="NZ_CAAAHU010000011.1"/>
</dbReference>
<dbReference type="InterPro" id="IPR044927">
    <property type="entry name" value="Endonuclea_NS_2"/>
</dbReference>
<reference evidence="3 4" key="1">
    <citation type="submission" date="2015-11" db="EMBL/GenBank/DDBJ databases">
        <title>Genomic analysis of 38 Legionella species identifies large and diverse effector repertoires.</title>
        <authorList>
            <person name="Burstein D."/>
            <person name="Amaro F."/>
            <person name="Zusman T."/>
            <person name="Lifshitz Z."/>
            <person name="Cohen O."/>
            <person name="Gilbert J.A."/>
            <person name="Pupko T."/>
            <person name="Shuman H.A."/>
            <person name="Segal G."/>
        </authorList>
    </citation>
    <scope>NUCLEOTIDE SEQUENCE [LARGE SCALE GENOMIC DNA]</scope>
    <source>
        <strain evidence="3 4">ATCC 43878</strain>
    </source>
</reference>
<evidence type="ECO:0000259" key="2">
    <source>
        <dbReference type="Pfam" id="PF13930"/>
    </source>
</evidence>
<accession>A0A0W0S3K0</accession>
<feature type="domain" description="Type VII secretion system protein EssD-like" evidence="2">
    <location>
        <begin position="325"/>
        <end position="399"/>
    </location>
</feature>
<dbReference type="PATRIC" id="fig|29422.6.peg.2942"/>
<dbReference type="STRING" id="29422.Lbru_2775"/>
<dbReference type="InterPro" id="IPR044929">
    <property type="entry name" value="DNA/RNA_non-sp_Endonuclease_sf"/>
</dbReference>
<gene>
    <name evidence="3" type="ORF">Lbru_2775</name>
</gene>
<dbReference type="EMBL" id="LNXV01000034">
    <property type="protein sequence ID" value="KTC77882.1"/>
    <property type="molecule type" value="Genomic_DNA"/>
</dbReference>
<evidence type="ECO:0000313" key="4">
    <source>
        <dbReference type="Proteomes" id="UP000054742"/>
    </source>
</evidence>
<name>A0A0W0S3K0_9GAMM</name>
<sequence length="460" mass="52900">MLKQIQAFLTALGKQPAYYQLNEVEWSTIAQLYSLGDEKARIYLVQGLQQHSSVNKAEIHECIVTQITIDSFNQKQLTAQNQAIENFAKRAKKCIPQIEQLKLERSEWLELIRRFNKQHSHRVTSASLFFHLEQIKHLSYQALVKTFHGEERPSRAVKRAPLENKSSTVKRRKYYEEFDDSPNLLILAEDQETKFLHSPLAKQGVRVTSLDPATPTKDHHKVYRTPGGSKVRSLWSRTTGNSTIPFFKPLTPSPLKVKIKGSEDKIKRKIPKLLFVRHETIHFQATLEKLEERQDSKRRIGQNQLTGASCQSVFAVCDENIIIESRGSKYHWSHMIAYFLGGEQSIDNLVPATAASNYNVLEVIEQFIAQKLIEDKIPSINITVEPVYVDTTNIPGKLIFTLDWEELGKYCSETTHIDTRSHQRITKSMLMSIKLVRNEIEKTNDAMEEEPGETIARKLF</sequence>
<dbReference type="Pfam" id="PF13930">
    <property type="entry name" value="Endonuclea_NS_2"/>
    <property type="match status" value="1"/>
</dbReference>
<keyword evidence="4" id="KW-1185">Reference proteome</keyword>
<proteinExistence type="predicted"/>